<dbReference type="OrthoDB" id="7056813at2"/>
<dbReference type="PANTHER" id="PTHR30055">
    <property type="entry name" value="HTH-TYPE TRANSCRIPTIONAL REGULATOR RUTR"/>
    <property type="match status" value="1"/>
</dbReference>
<feature type="domain" description="HTH tetR-type" evidence="5">
    <location>
        <begin position="12"/>
        <end position="72"/>
    </location>
</feature>
<dbReference type="SUPFAM" id="SSF46689">
    <property type="entry name" value="Homeodomain-like"/>
    <property type="match status" value="1"/>
</dbReference>
<dbReference type="Pfam" id="PF00440">
    <property type="entry name" value="TetR_N"/>
    <property type="match status" value="1"/>
</dbReference>
<dbReference type="InterPro" id="IPR001647">
    <property type="entry name" value="HTH_TetR"/>
</dbReference>
<dbReference type="PRINTS" id="PR00455">
    <property type="entry name" value="HTHTETR"/>
</dbReference>
<evidence type="ECO:0000313" key="7">
    <source>
        <dbReference type="Proteomes" id="UP000233293"/>
    </source>
</evidence>
<comment type="caution">
    <text evidence="6">The sequence shown here is derived from an EMBL/GenBank/DDBJ whole genome shotgun (WGS) entry which is preliminary data.</text>
</comment>
<evidence type="ECO:0000256" key="1">
    <source>
        <dbReference type="ARBA" id="ARBA00023015"/>
    </source>
</evidence>
<dbReference type="Gene3D" id="1.10.357.10">
    <property type="entry name" value="Tetracycline Repressor, domain 2"/>
    <property type="match status" value="1"/>
</dbReference>
<dbReference type="GO" id="GO:0000976">
    <property type="term" value="F:transcription cis-regulatory region binding"/>
    <property type="evidence" value="ECO:0007669"/>
    <property type="project" value="TreeGrafter"/>
</dbReference>
<evidence type="ECO:0000256" key="3">
    <source>
        <dbReference type="ARBA" id="ARBA00023163"/>
    </source>
</evidence>
<dbReference type="InterPro" id="IPR009057">
    <property type="entry name" value="Homeodomain-like_sf"/>
</dbReference>
<keyword evidence="2 4" id="KW-0238">DNA-binding</keyword>
<dbReference type="Proteomes" id="UP000233293">
    <property type="component" value="Unassembled WGS sequence"/>
</dbReference>
<proteinExistence type="predicted"/>
<dbReference type="PROSITE" id="PS50977">
    <property type="entry name" value="HTH_TETR_2"/>
    <property type="match status" value="1"/>
</dbReference>
<evidence type="ECO:0000313" key="6">
    <source>
        <dbReference type="EMBL" id="PKU22286.1"/>
    </source>
</evidence>
<feature type="DNA-binding region" description="H-T-H motif" evidence="4">
    <location>
        <begin position="35"/>
        <end position="54"/>
    </location>
</feature>
<dbReference type="InterPro" id="IPR036271">
    <property type="entry name" value="Tet_transcr_reg_TetR-rel_C_sf"/>
</dbReference>
<organism evidence="6 7">
    <name type="scientific">Telmatospirillum siberiense</name>
    <dbReference type="NCBI Taxonomy" id="382514"/>
    <lineage>
        <taxon>Bacteria</taxon>
        <taxon>Pseudomonadati</taxon>
        <taxon>Pseudomonadota</taxon>
        <taxon>Alphaproteobacteria</taxon>
        <taxon>Rhodospirillales</taxon>
        <taxon>Rhodospirillaceae</taxon>
        <taxon>Telmatospirillum</taxon>
    </lineage>
</organism>
<dbReference type="SUPFAM" id="SSF48498">
    <property type="entry name" value="Tetracyclin repressor-like, C-terminal domain"/>
    <property type="match status" value="1"/>
</dbReference>
<dbReference type="Pfam" id="PF13305">
    <property type="entry name" value="TetR_C_33"/>
    <property type="match status" value="1"/>
</dbReference>
<dbReference type="PANTHER" id="PTHR30055:SF234">
    <property type="entry name" value="HTH-TYPE TRANSCRIPTIONAL REGULATOR BETI"/>
    <property type="match status" value="1"/>
</dbReference>
<dbReference type="InterPro" id="IPR050109">
    <property type="entry name" value="HTH-type_TetR-like_transc_reg"/>
</dbReference>
<evidence type="ECO:0000256" key="4">
    <source>
        <dbReference type="PROSITE-ProRule" id="PRU00335"/>
    </source>
</evidence>
<reference evidence="7" key="1">
    <citation type="submission" date="2017-12" db="EMBL/GenBank/DDBJ databases">
        <title>Draft genome sequence of Telmatospirillum siberiense 26-4b1T, an acidotolerant peatland alphaproteobacterium potentially involved in sulfur cycling.</title>
        <authorList>
            <person name="Hausmann B."/>
            <person name="Pjevac P."/>
            <person name="Schreck K."/>
            <person name="Herbold C.W."/>
            <person name="Daims H."/>
            <person name="Wagner M."/>
            <person name="Pester M."/>
            <person name="Loy A."/>
        </authorList>
    </citation>
    <scope>NUCLEOTIDE SEQUENCE [LARGE SCALE GENOMIC DNA]</scope>
    <source>
        <strain evidence="7">26-4b1</strain>
    </source>
</reference>
<sequence>MTQPLHPPLDRPARRREIVETARNIAAEQGWPAVTVRAMAARIGCSAPAIYQYFRDKDAVLEALAEDGRALLAANLDEAVAGQSGAGKKLRATIRALWAFSEVNRELYAVIFGLDGLAPHRGARDGLAPSGMIRLAAEFLDKRGNPETAGDLADRLMATAHGFICVAAADDFPGGRDKAFDLLMLTVEALLKGVVRHN</sequence>
<dbReference type="GO" id="GO:0003700">
    <property type="term" value="F:DNA-binding transcription factor activity"/>
    <property type="evidence" value="ECO:0007669"/>
    <property type="project" value="TreeGrafter"/>
</dbReference>
<name>A0A2N3PPH8_9PROT</name>
<dbReference type="EMBL" id="PIUM01000034">
    <property type="protein sequence ID" value="PKU22286.1"/>
    <property type="molecule type" value="Genomic_DNA"/>
</dbReference>
<gene>
    <name evidence="6" type="ORF">CWS72_22210</name>
</gene>
<protein>
    <recommendedName>
        <fullName evidence="5">HTH tetR-type domain-containing protein</fullName>
    </recommendedName>
</protein>
<evidence type="ECO:0000256" key="2">
    <source>
        <dbReference type="ARBA" id="ARBA00023125"/>
    </source>
</evidence>
<dbReference type="InterPro" id="IPR025996">
    <property type="entry name" value="MT1864/Rv1816-like_C"/>
</dbReference>
<accession>A0A2N3PPH8</accession>
<evidence type="ECO:0000259" key="5">
    <source>
        <dbReference type="PROSITE" id="PS50977"/>
    </source>
</evidence>
<dbReference type="AlphaFoldDB" id="A0A2N3PPH8"/>
<keyword evidence="1" id="KW-0805">Transcription regulation</keyword>
<keyword evidence="3" id="KW-0804">Transcription</keyword>
<keyword evidence="7" id="KW-1185">Reference proteome</keyword>
<dbReference type="RefSeq" id="WP_101252844.1">
    <property type="nucleotide sequence ID" value="NZ_PIUM01000034.1"/>
</dbReference>